<name>A0A2D6YG08_9DELT</name>
<gene>
    <name evidence="1" type="ORF">CMN54_01440</name>
</gene>
<evidence type="ECO:0000313" key="1">
    <source>
        <dbReference type="EMBL" id="MAH62115.1"/>
    </source>
</evidence>
<dbReference type="EMBL" id="NZEX01000013">
    <property type="protein sequence ID" value="MAH62115.1"/>
    <property type="molecule type" value="Genomic_DNA"/>
</dbReference>
<comment type="caution">
    <text evidence="1">The sequence shown here is derived from an EMBL/GenBank/DDBJ whole genome shotgun (WGS) entry which is preliminary data.</text>
</comment>
<reference evidence="2" key="1">
    <citation type="submission" date="2017-09" db="EMBL/GenBank/DDBJ databases">
        <title>The Reconstruction of 2,631 Draft Metagenome-Assembled Genomes from the Global Oceans.</title>
        <authorList>
            <person name="Tully B.J."/>
            <person name="Graham E.D."/>
            <person name="Heidelberg J.F."/>
        </authorList>
    </citation>
    <scope>NUCLEOTIDE SEQUENCE [LARGE SCALE GENOMIC DNA]</scope>
</reference>
<dbReference type="AlphaFoldDB" id="A0A2D6YG08"/>
<organism evidence="1 2">
    <name type="scientific">SAR324 cluster bacterium</name>
    <dbReference type="NCBI Taxonomy" id="2024889"/>
    <lineage>
        <taxon>Bacteria</taxon>
        <taxon>Deltaproteobacteria</taxon>
        <taxon>SAR324 cluster</taxon>
    </lineage>
</organism>
<proteinExistence type="predicted"/>
<evidence type="ECO:0000313" key="2">
    <source>
        <dbReference type="Proteomes" id="UP000226525"/>
    </source>
</evidence>
<dbReference type="Proteomes" id="UP000226525">
    <property type="component" value="Unassembled WGS sequence"/>
</dbReference>
<protein>
    <submittedName>
        <fullName evidence="1">Uncharacterized protein</fullName>
    </submittedName>
</protein>
<sequence>MRTPHSEIYGIFVSERVDKGPVGRVDIHYSLYGLVNGLVVMEQDLSGTETEELIAKINDELVEMTKIDDRNFELTVAFATKVLTFGKEELDEE</sequence>
<accession>A0A2D6YG08</accession>